<dbReference type="Proteomes" id="UP000479710">
    <property type="component" value="Unassembled WGS sequence"/>
</dbReference>
<reference evidence="2 3" key="1">
    <citation type="submission" date="2019-11" db="EMBL/GenBank/DDBJ databases">
        <title>Whole genome sequence of Oryza granulata.</title>
        <authorList>
            <person name="Li W."/>
        </authorList>
    </citation>
    <scope>NUCLEOTIDE SEQUENCE [LARGE SCALE GENOMIC DNA]</scope>
    <source>
        <strain evidence="3">cv. Menghai</strain>
        <tissue evidence="2">Leaf</tissue>
    </source>
</reference>
<accession>A0A6G1E3T8</accession>
<sequence>MPSGSRRSMTLGSLCAVPNVVSYLEHSSQSTPLAPSLSSSARYGLAGAGLECGTCGGGDWCGGTTMVRQRGRGGGAMVAGAMERQRRRHDGAG</sequence>
<evidence type="ECO:0000313" key="3">
    <source>
        <dbReference type="Proteomes" id="UP000479710"/>
    </source>
</evidence>
<organism evidence="2 3">
    <name type="scientific">Oryza meyeriana var. granulata</name>
    <dbReference type="NCBI Taxonomy" id="110450"/>
    <lineage>
        <taxon>Eukaryota</taxon>
        <taxon>Viridiplantae</taxon>
        <taxon>Streptophyta</taxon>
        <taxon>Embryophyta</taxon>
        <taxon>Tracheophyta</taxon>
        <taxon>Spermatophyta</taxon>
        <taxon>Magnoliopsida</taxon>
        <taxon>Liliopsida</taxon>
        <taxon>Poales</taxon>
        <taxon>Poaceae</taxon>
        <taxon>BOP clade</taxon>
        <taxon>Oryzoideae</taxon>
        <taxon>Oryzeae</taxon>
        <taxon>Oryzinae</taxon>
        <taxon>Oryza</taxon>
        <taxon>Oryza meyeriana</taxon>
    </lineage>
</organism>
<keyword evidence="3" id="KW-1185">Reference proteome</keyword>
<dbReference type="EMBL" id="SPHZ02000005">
    <property type="protein sequence ID" value="KAF0919341.1"/>
    <property type="molecule type" value="Genomic_DNA"/>
</dbReference>
<evidence type="ECO:0000313" key="2">
    <source>
        <dbReference type="EMBL" id="KAF0919341.1"/>
    </source>
</evidence>
<name>A0A6G1E3T8_9ORYZ</name>
<protein>
    <submittedName>
        <fullName evidence="2">Uncharacterized protein</fullName>
    </submittedName>
</protein>
<comment type="caution">
    <text evidence="2">The sequence shown here is derived from an EMBL/GenBank/DDBJ whole genome shotgun (WGS) entry which is preliminary data.</text>
</comment>
<evidence type="ECO:0000256" key="1">
    <source>
        <dbReference type="SAM" id="MobiDB-lite"/>
    </source>
</evidence>
<gene>
    <name evidence="2" type="ORF">E2562_029201</name>
</gene>
<dbReference type="AlphaFoldDB" id="A0A6G1E3T8"/>
<feature type="region of interest" description="Disordered" evidence="1">
    <location>
        <begin position="72"/>
        <end position="93"/>
    </location>
</feature>
<proteinExistence type="predicted"/>